<organism evidence="1">
    <name type="scientific">Phallusia mammillata</name>
    <dbReference type="NCBI Taxonomy" id="59560"/>
    <lineage>
        <taxon>Eukaryota</taxon>
        <taxon>Metazoa</taxon>
        <taxon>Chordata</taxon>
        <taxon>Tunicata</taxon>
        <taxon>Ascidiacea</taxon>
        <taxon>Phlebobranchia</taxon>
        <taxon>Ascidiidae</taxon>
        <taxon>Phallusia</taxon>
    </lineage>
</organism>
<evidence type="ECO:0000313" key="1">
    <source>
        <dbReference type="EMBL" id="CAB3231242.1"/>
    </source>
</evidence>
<keyword evidence="1" id="KW-0808">Transferase</keyword>
<dbReference type="InterPro" id="IPR023250">
    <property type="entry name" value="Cyclin-dep_Kinase_2_interact"/>
</dbReference>
<name>A0A6F9DA05_9ASCI</name>
<dbReference type="PANTHER" id="PTHR15827:SF2">
    <property type="entry name" value="CYCLIN-DEPENDENT KINASE 2-INTERACTING PROTEIN"/>
    <property type="match status" value="1"/>
</dbReference>
<accession>A0A6F9DA05</accession>
<dbReference type="AlphaFoldDB" id="A0A6F9DA05"/>
<dbReference type="EMBL" id="LR783964">
    <property type="protein sequence ID" value="CAB3231242.1"/>
    <property type="molecule type" value="mRNA"/>
</dbReference>
<gene>
    <name evidence="1" type="primary">Cinp</name>
</gene>
<sequence length="203" mass="23173">MKQKRKSFSSGQGQLTGLPRQLKDNVADVHNFVAKWNKLNSKGFTQLTNVCDIKISLLSNNETNSFAPQYSSSLEEACDLLCETYKELEKVCTKLTNVSLKFAKLTKLDGAERPFVSWGATDFASRSQEICEMLQKELKVKKCIVENVAHVDHHVNVKDVNEFNKQCRDYLMFYSSCWLHQPYINEGKLGMLIHEMLMESGHA</sequence>
<dbReference type="PRINTS" id="PR02040">
    <property type="entry name" value="CDK2IP"/>
</dbReference>
<keyword evidence="1" id="KW-0418">Kinase</keyword>
<dbReference type="PANTHER" id="PTHR15827">
    <property type="entry name" value="CYCLIN-DEPENDENT KINASE 2-INTERACTING PROTEIN"/>
    <property type="match status" value="1"/>
</dbReference>
<protein>
    <submittedName>
        <fullName evidence="1">Cyclin-dependent kinase 2-interacting protein-like</fullName>
    </submittedName>
</protein>
<reference evidence="1" key="1">
    <citation type="submission" date="2020-04" db="EMBL/GenBank/DDBJ databases">
        <authorList>
            <person name="Neveu A P."/>
        </authorList>
    </citation>
    <scope>NUCLEOTIDE SEQUENCE</scope>
    <source>
        <tissue evidence="1">Whole embryo</tissue>
    </source>
</reference>
<dbReference type="GO" id="GO:0016301">
    <property type="term" value="F:kinase activity"/>
    <property type="evidence" value="ECO:0007669"/>
    <property type="project" value="UniProtKB-KW"/>
</dbReference>
<proteinExistence type="evidence at transcript level"/>